<reference evidence="9 10" key="1">
    <citation type="submission" date="2024-07" db="EMBL/GenBank/DDBJ databases">
        <title>Section-level genome sequencing and comparative genomics of Aspergillus sections Usti and Cavernicolus.</title>
        <authorList>
            <consortium name="Lawrence Berkeley National Laboratory"/>
            <person name="Nybo J.L."/>
            <person name="Vesth T.C."/>
            <person name="Theobald S."/>
            <person name="Frisvad J.C."/>
            <person name="Larsen T.O."/>
            <person name="Kjaerboelling I."/>
            <person name="Rothschild-Mancinelli K."/>
            <person name="Lyhne E.K."/>
            <person name="Kogle M.E."/>
            <person name="Barry K."/>
            <person name="Clum A."/>
            <person name="Na H."/>
            <person name="Ledsgaard L."/>
            <person name="Lin J."/>
            <person name="Lipzen A."/>
            <person name="Kuo A."/>
            <person name="Riley R."/>
            <person name="Mondo S."/>
            <person name="LaButti K."/>
            <person name="Haridas S."/>
            <person name="Pangalinan J."/>
            <person name="Salamov A.A."/>
            <person name="Simmons B.A."/>
            <person name="Magnuson J.K."/>
            <person name="Chen J."/>
            <person name="Drula E."/>
            <person name="Henrissat B."/>
            <person name="Wiebenga A."/>
            <person name="Lubbers R.J."/>
            <person name="Gomes A.C."/>
            <person name="Macurrencykelacurrency M.R."/>
            <person name="Stajich J."/>
            <person name="Grigoriev I.V."/>
            <person name="Mortensen U.H."/>
            <person name="De vries R.P."/>
            <person name="Baker S.E."/>
            <person name="Andersen M.R."/>
        </authorList>
    </citation>
    <scope>NUCLEOTIDE SEQUENCE [LARGE SCALE GENOMIC DNA]</scope>
    <source>
        <strain evidence="9 10">CBS 756.74</strain>
    </source>
</reference>
<dbReference type="Proteomes" id="UP001610444">
    <property type="component" value="Unassembled WGS sequence"/>
</dbReference>
<name>A0ABR4L9X4_9EURO</name>
<comment type="cofactor">
    <cofactor evidence="1 6">
        <name>Zn(2+)</name>
        <dbReference type="ChEBI" id="CHEBI:29105"/>
    </cofactor>
</comment>
<dbReference type="InterPro" id="IPR036291">
    <property type="entry name" value="NAD(P)-bd_dom_sf"/>
</dbReference>
<evidence type="ECO:0000256" key="6">
    <source>
        <dbReference type="RuleBase" id="RU361277"/>
    </source>
</evidence>
<dbReference type="SUPFAM" id="SSF50129">
    <property type="entry name" value="GroES-like"/>
    <property type="match status" value="1"/>
</dbReference>
<evidence type="ECO:0000256" key="3">
    <source>
        <dbReference type="ARBA" id="ARBA00022723"/>
    </source>
</evidence>
<evidence type="ECO:0000256" key="2">
    <source>
        <dbReference type="ARBA" id="ARBA00008072"/>
    </source>
</evidence>
<dbReference type="Pfam" id="PF03928">
    <property type="entry name" value="HbpS-like"/>
    <property type="match status" value="1"/>
</dbReference>
<dbReference type="InterPro" id="IPR013154">
    <property type="entry name" value="ADH-like_N"/>
</dbReference>
<keyword evidence="3 6" id="KW-0479">Metal-binding</keyword>
<dbReference type="Pfam" id="PF00107">
    <property type="entry name" value="ADH_zinc_N"/>
    <property type="match status" value="1"/>
</dbReference>
<keyword evidence="5" id="KW-0560">Oxidoreductase</keyword>
<evidence type="ECO:0000259" key="8">
    <source>
        <dbReference type="Pfam" id="PF08240"/>
    </source>
</evidence>
<dbReference type="Gene3D" id="3.40.50.720">
    <property type="entry name" value="NAD(P)-binding Rossmann-like Domain"/>
    <property type="match status" value="1"/>
</dbReference>
<keyword evidence="10" id="KW-1185">Reference proteome</keyword>
<dbReference type="InterPro" id="IPR038084">
    <property type="entry name" value="PduO/GlcC-like_sf"/>
</dbReference>
<evidence type="ECO:0000256" key="5">
    <source>
        <dbReference type="ARBA" id="ARBA00023002"/>
    </source>
</evidence>
<dbReference type="Gene3D" id="3.90.180.10">
    <property type="entry name" value="Medium-chain alcohol dehydrogenases, catalytic domain"/>
    <property type="match status" value="1"/>
</dbReference>
<evidence type="ECO:0000256" key="4">
    <source>
        <dbReference type="ARBA" id="ARBA00022833"/>
    </source>
</evidence>
<proteinExistence type="inferred from homology"/>
<dbReference type="PROSITE" id="PS00059">
    <property type="entry name" value="ADH_ZINC"/>
    <property type="match status" value="1"/>
</dbReference>
<dbReference type="GeneID" id="98157547"/>
<evidence type="ECO:0000313" key="10">
    <source>
        <dbReference type="Proteomes" id="UP001610444"/>
    </source>
</evidence>
<dbReference type="InterPro" id="IPR013149">
    <property type="entry name" value="ADH-like_C"/>
</dbReference>
<keyword evidence="4 6" id="KW-0862">Zinc</keyword>
<protein>
    <submittedName>
        <fullName evidence="9">Chaperonin 10-like protein</fullName>
    </submittedName>
</protein>
<dbReference type="RefSeq" id="XP_070905421.1">
    <property type="nucleotide sequence ID" value="XM_071042383.1"/>
</dbReference>
<evidence type="ECO:0000259" key="7">
    <source>
        <dbReference type="Pfam" id="PF00107"/>
    </source>
</evidence>
<dbReference type="Pfam" id="PF08240">
    <property type="entry name" value="ADH_N"/>
    <property type="match status" value="1"/>
</dbReference>
<evidence type="ECO:0000256" key="1">
    <source>
        <dbReference type="ARBA" id="ARBA00001947"/>
    </source>
</evidence>
<evidence type="ECO:0000313" key="9">
    <source>
        <dbReference type="EMBL" id="KAL2861331.1"/>
    </source>
</evidence>
<dbReference type="PANTHER" id="PTHR42940">
    <property type="entry name" value="ALCOHOL DEHYDROGENASE 1-RELATED"/>
    <property type="match status" value="1"/>
</dbReference>
<comment type="caution">
    <text evidence="9">The sequence shown here is derived from an EMBL/GenBank/DDBJ whole genome shotgun (WGS) entry which is preliminary data.</text>
</comment>
<dbReference type="InterPro" id="IPR011032">
    <property type="entry name" value="GroES-like_sf"/>
</dbReference>
<sequence>MTEIPQVQTVALVRELGGPVEFVEDYPVPTPKTDEVLAKILYTGVCQSDLHTKNGTAAGSDGTPITKIKLPHVGGHEGVGRIIALGPGCGPDLKVGTLVGIRFSSRICRRCEFCLAGTEQYCLNSTNHLHHEDGSFQQYIALDADYLTILPDDVDPKVVGPVLCAGLTAYKAVLGANIRPGNWLVVVGAGGGLGHLAVQYARAFGAQVIGVDAPDKHDFVLGLGATEFVDFVNSDPIQRVHEITGLGAHAAVVTAGSAKAFAHACEMLRPRELAALESSPSAILPTFTSETAWSLGLTLRSRILSLPSANRKPALISITLTGGSEPHVVFQCATEPGTIPDNEVWVRRKRNTVLRWGVSSWLMRQKMLAGVGGDASGVEAAFVGKYALTSSSGGRVADEFAIHGGGFPVRVKGVDGIVGVIVVSGLKQEDDHQVIVEVLREFIEQGGH</sequence>
<gene>
    <name evidence="9" type="ORF">BJX68DRAFT_251425</name>
</gene>
<dbReference type="SUPFAM" id="SSF143744">
    <property type="entry name" value="GlcG-like"/>
    <property type="match status" value="1"/>
</dbReference>
<dbReference type="InterPro" id="IPR002328">
    <property type="entry name" value="ADH_Zn_CS"/>
</dbReference>
<dbReference type="InterPro" id="IPR005624">
    <property type="entry name" value="PduO/GlcC-like"/>
</dbReference>
<dbReference type="Gene3D" id="3.30.450.150">
    <property type="entry name" value="Haem-degrading domain"/>
    <property type="match status" value="1"/>
</dbReference>
<accession>A0ABR4L9X4</accession>
<organism evidence="9 10">
    <name type="scientific">Aspergillus pseudodeflectus</name>
    <dbReference type="NCBI Taxonomy" id="176178"/>
    <lineage>
        <taxon>Eukaryota</taxon>
        <taxon>Fungi</taxon>
        <taxon>Dikarya</taxon>
        <taxon>Ascomycota</taxon>
        <taxon>Pezizomycotina</taxon>
        <taxon>Eurotiomycetes</taxon>
        <taxon>Eurotiomycetidae</taxon>
        <taxon>Eurotiales</taxon>
        <taxon>Aspergillaceae</taxon>
        <taxon>Aspergillus</taxon>
        <taxon>Aspergillus subgen. Nidulantes</taxon>
    </lineage>
</organism>
<feature type="domain" description="Alcohol dehydrogenase-like N-terminal" evidence="8">
    <location>
        <begin position="33"/>
        <end position="152"/>
    </location>
</feature>
<dbReference type="SUPFAM" id="SSF51735">
    <property type="entry name" value="NAD(P)-binding Rossmann-fold domains"/>
    <property type="match status" value="1"/>
</dbReference>
<dbReference type="PANTHER" id="PTHR42940:SF6">
    <property type="entry name" value="DEHYDROGENASE, PUTATIVE (AFU_ORTHOLOGUE AFUA_2G04590)-RELATED"/>
    <property type="match status" value="1"/>
</dbReference>
<comment type="similarity">
    <text evidence="2 6">Belongs to the zinc-containing alcohol dehydrogenase family.</text>
</comment>
<dbReference type="EMBL" id="JBFXLR010000001">
    <property type="protein sequence ID" value="KAL2861331.1"/>
    <property type="molecule type" value="Genomic_DNA"/>
</dbReference>
<feature type="domain" description="Alcohol dehydrogenase-like C-terminal" evidence="7">
    <location>
        <begin position="192"/>
        <end position="272"/>
    </location>
</feature>